<keyword evidence="8" id="KW-0472">Membrane</keyword>
<dbReference type="OrthoDB" id="1736837at2759"/>
<evidence type="ECO:0000256" key="4">
    <source>
        <dbReference type="ARBA" id="ARBA00022964"/>
    </source>
</evidence>
<name>A0A9N8DM65_9STRA</name>
<dbReference type="GO" id="GO:0005506">
    <property type="term" value="F:iron ion binding"/>
    <property type="evidence" value="ECO:0007669"/>
    <property type="project" value="InterPro"/>
</dbReference>
<dbReference type="PANTHER" id="PTHR24014">
    <property type="entry name" value="2-OXOGLUTARATE AND IRON-DEPENDENT OXYGENASE DOMAIN-CONTAINING PROTEIN 2"/>
    <property type="match status" value="1"/>
</dbReference>
<dbReference type="PROSITE" id="PS51471">
    <property type="entry name" value="FE2OG_OXY"/>
    <property type="match status" value="1"/>
</dbReference>
<dbReference type="Gene3D" id="2.60.120.620">
    <property type="entry name" value="q2cbj1_9rhob like domain"/>
    <property type="match status" value="1"/>
</dbReference>
<evidence type="ECO:0000256" key="8">
    <source>
        <dbReference type="SAM" id="Phobius"/>
    </source>
</evidence>
<feature type="compositionally biased region" description="Polar residues" evidence="7">
    <location>
        <begin position="125"/>
        <end position="137"/>
    </location>
</feature>
<dbReference type="SMART" id="SM00702">
    <property type="entry name" value="P4Hc"/>
    <property type="match status" value="1"/>
</dbReference>
<evidence type="ECO:0000256" key="2">
    <source>
        <dbReference type="ARBA" id="ARBA00022723"/>
    </source>
</evidence>
<organism evidence="10 11">
    <name type="scientific">Seminavis robusta</name>
    <dbReference type="NCBI Taxonomy" id="568900"/>
    <lineage>
        <taxon>Eukaryota</taxon>
        <taxon>Sar</taxon>
        <taxon>Stramenopiles</taxon>
        <taxon>Ochrophyta</taxon>
        <taxon>Bacillariophyta</taxon>
        <taxon>Bacillariophyceae</taxon>
        <taxon>Bacillariophycidae</taxon>
        <taxon>Naviculales</taxon>
        <taxon>Naviculaceae</taxon>
        <taxon>Seminavis</taxon>
    </lineage>
</organism>
<evidence type="ECO:0000256" key="5">
    <source>
        <dbReference type="ARBA" id="ARBA00023002"/>
    </source>
</evidence>
<feature type="domain" description="Fe2OG dioxygenase" evidence="9">
    <location>
        <begin position="356"/>
        <end position="458"/>
    </location>
</feature>
<feature type="transmembrane region" description="Helical" evidence="8">
    <location>
        <begin position="12"/>
        <end position="29"/>
    </location>
</feature>
<dbReference type="GO" id="GO:0016705">
    <property type="term" value="F:oxidoreductase activity, acting on paired donors, with incorporation or reduction of molecular oxygen"/>
    <property type="evidence" value="ECO:0007669"/>
    <property type="project" value="InterPro"/>
</dbReference>
<keyword evidence="6" id="KW-0408">Iron</keyword>
<dbReference type="EMBL" id="CAICTM010000218">
    <property type="protein sequence ID" value="CAB9505104.1"/>
    <property type="molecule type" value="Genomic_DNA"/>
</dbReference>
<feature type="compositionally biased region" description="Basic and acidic residues" evidence="7">
    <location>
        <begin position="112"/>
        <end position="122"/>
    </location>
</feature>
<keyword evidence="8" id="KW-0812">Transmembrane</keyword>
<reference evidence="10" key="1">
    <citation type="submission" date="2020-06" db="EMBL/GenBank/DDBJ databases">
        <authorList>
            <consortium name="Plant Systems Biology data submission"/>
        </authorList>
    </citation>
    <scope>NUCLEOTIDE SEQUENCE</scope>
    <source>
        <strain evidence="10">D6</strain>
    </source>
</reference>
<feature type="region of interest" description="Disordered" evidence="7">
    <location>
        <begin position="112"/>
        <end position="137"/>
    </location>
</feature>
<evidence type="ECO:0000256" key="6">
    <source>
        <dbReference type="ARBA" id="ARBA00023004"/>
    </source>
</evidence>
<dbReference type="AlphaFoldDB" id="A0A9N8DM65"/>
<dbReference type="GO" id="GO:0031418">
    <property type="term" value="F:L-ascorbic acid binding"/>
    <property type="evidence" value="ECO:0007669"/>
    <property type="project" value="UniProtKB-KW"/>
</dbReference>
<evidence type="ECO:0000256" key="3">
    <source>
        <dbReference type="ARBA" id="ARBA00022896"/>
    </source>
</evidence>
<evidence type="ECO:0000256" key="7">
    <source>
        <dbReference type="SAM" id="MobiDB-lite"/>
    </source>
</evidence>
<evidence type="ECO:0000313" key="11">
    <source>
        <dbReference type="Proteomes" id="UP001153069"/>
    </source>
</evidence>
<keyword evidence="3" id="KW-0847">Vitamin C</keyword>
<keyword evidence="8" id="KW-1133">Transmembrane helix</keyword>
<evidence type="ECO:0000313" key="10">
    <source>
        <dbReference type="EMBL" id="CAB9505104.1"/>
    </source>
</evidence>
<proteinExistence type="predicted"/>
<comment type="cofactor">
    <cofactor evidence="1">
        <name>L-ascorbate</name>
        <dbReference type="ChEBI" id="CHEBI:38290"/>
    </cofactor>
</comment>
<dbReference type="InterPro" id="IPR006620">
    <property type="entry name" value="Pro_4_hyd_alph"/>
</dbReference>
<dbReference type="Proteomes" id="UP001153069">
    <property type="component" value="Unassembled WGS sequence"/>
</dbReference>
<comment type="caution">
    <text evidence="10">The sequence shown here is derived from an EMBL/GenBank/DDBJ whole genome shotgun (WGS) entry which is preliminary data.</text>
</comment>
<feature type="transmembrane region" description="Helical" evidence="8">
    <location>
        <begin position="35"/>
        <end position="55"/>
    </location>
</feature>
<dbReference type="PANTHER" id="PTHR24014:SF4">
    <property type="entry name" value="2-OXOGLUTARATE AND IRON-DEPENDENT OXYGENASE DOMAIN-CONTAINING PROTEIN 2"/>
    <property type="match status" value="1"/>
</dbReference>
<evidence type="ECO:0000256" key="1">
    <source>
        <dbReference type="ARBA" id="ARBA00001961"/>
    </source>
</evidence>
<keyword evidence="11" id="KW-1185">Reference proteome</keyword>
<protein>
    <submittedName>
        <fullName evidence="10">Procollagen-lysine 2-oxoglutarate 5-dioxygenase</fullName>
    </submittedName>
</protein>
<keyword evidence="4" id="KW-0223">Dioxygenase</keyword>
<dbReference type="GO" id="GO:0051213">
    <property type="term" value="F:dioxygenase activity"/>
    <property type="evidence" value="ECO:0007669"/>
    <property type="project" value="UniProtKB-KW"/>
</dbReference>
<accession>A0A9N8DM65</accession>
<gene>
    <name evidence="10" type="ORF">SEMRO_219_G090300.1</name>
</gene>
<sequence>MSTSDGKVIGGGLSPYLLPFVFLMVLQGSEDRKPIWNLLGCLVLIVLASPSAMALNHRPKQVLQRLFSGLPTFSTSNDSVITRLETNNDMEEVLDGVGGGAINEKKREFNRLTEDNNNETHNETQQLESSGSQYDPSNRQAHLFHALEGLTRYPNYLQRWQEEDIDRLETTLEERLTMVRQQKQTLQRKRTAIQSLVQIVLAESPNKERWQKLLQPCQTWQEVRERILDPKAAEAIFQSKMFSSKYNKTIPTVEAVVKGDTRVNLDAECLEGLLDEEMYDVFSFRLLSLEFCKDLRDFIKELASASETKEDLREFGRRPFNLDLVGLGWVNDLLFHLVMKPVARQLFLQSEGLMSDLDWRHGYIAGYSATPDGTGKPRDRLVVHTDDSECTLNINIGDVFEGGLLEFRGLRGTEEEGQLMGTFEPQMGLAVIHVGRHFHDVTKVTKGDRFAFIIWARSWGGIRSEKCPCCWLNRREGSTCICGARWN</sequence>
<dbReference type="InterPro" id="IPR005123">
    <property type="entry name" value="Oxoglu/Fe-dep_dioxygenase_dom"/>
</dbReference>
<keyword evidence="5" id="KW-0560">Oxidoreductase</keyword>
<keyword evidence="2" id="KW-0479">Metal-binding</keyword>
<evidence type="ECO:0000259" key="9">
    <source>
        <dbReference type="PROSITE" id="PS51471"/>
    </source>
</evidence>